<feature type="transmembrane region" description="Helical" evidence="2">
    <location>
        <begin position="409"/>
        <end position="435"/>
    </location>
</feature>
<protein>
    <recommendedName>
        <fullName evidence="5">ARM repeat superfamily protein</fullName>
    </recommendedName>
</protein>
<dbReference type="Gene3D" id="1.25.10.10">
    <property type="entry name" value="Leucine-rich Repeat Variant"/>
    <property type="match status" value="1"/>
</dbReference>
<feature type="transmembrane region" description="Helical" evidence="2">
    <location>
        <begin position="550"/>
        <end position="574"/>
    </location>
</feature>
<evidence type="ECO:0000256" key="1">
    <source>
        <dbReference type="SAM" id="MobiDB-lite"/>
    </source>
</evidence>
<gene>
    <name evidence="3" type="ORF">URODEC1_LOCUS41671</name>
</gene>
<feature type="transmembrane region" description="Helical" evidence="2">
    <location>
        <begin position="190"/>
        <end position="215"/>
    </location>
</feature>
<keyword evidence="2" id="KW-1133">Transmembrane helix</keyword>
<dbReference type="InterPro" id="IPR011989">
    <property type="entry name" value="ARM-like"/>
</dbReference>
<feature type="region of interest" description="Disordered" evidence="1">
    <location>
        <begin position="586"/>
        <end position="627"/>
    </location>
</feature>
<evidence type="ECO:0000313" key="4">
    <source>
        <dbReference type="Proteomes" id="UP001497457"/>
    </source>
</evidence>
<evidence type="ECO:0000256" key="2">
    <source>
        <dbReference type="SAM" id="Phobius"/>
    </source>
</evidence>
<feature type="region of interest" description="Disordered" evidence="1">
    <location>
        <begin position="651"/>
        <end position="671"/>
    </location>
</feature>
<reference evidence="3 4" key="2">
    <citation type="submission" date="2024-10" db="EMBL/GenBank/DDBJ databases">
        <authorList>
            <person name="Ryan C."/>
        </authorList>
    </citation>
    <scope>NUCLEOTIDE SEQUENCE [LARGE SCALE GENOMIC DNA]</scope>
</reference>
<feature type="transmembrane region" description="Helical" evidence="2">
    <location>
        <begin position="55"/>
        <end position="79"/>
    </location>
</feature>
<feature type="transmembrane region" description="Helical" evidence="2">
    <location>
        <begin position="138"/>
        <end position="156"/>
    </location>
</feature>
<organism evidence="3 4">
    <name type="scientific">Urochloa decumbens</name>
    <dbReference type="NCBI Taxonomy" id="240449"/>
    <lineage>
        <taxon>Eukaryota</taxon>
        <taxon>Viridiplantae</taxon>
        <taxon>Streptophyta</taxon>
        <taxon>Embryophyta</taxon>
        <taxon>Tracheophyta</taxon>
        <taxon>Spermatophyta</taxon>
        <taxon>Magnoliopsida</taxon>
        <taxon>Liliopsida</taxon>
        <taxon>Poales</taxon>
        <taxon>Poaceae</taxon>
        <taxon>PACMAD clade</taxon>
        <taxon>Panicoideae</taxon>
        <taxon>Panicodae</taxon>
        <taxon>Paniceae</taxon>
        <taxon>Melinidinae</taxon>
        <taxon>Urochloa</taxon>
    </lineage>
</organism>
<dbReference type="EMBL" id="OZ075128">
    <property type="protein sequence ID" value="CAL4955836.1"/>
    <property type="molecule type" value="Genomic_DNA"/>
</dbReference>
<feature type="compositionally biased region" description="Polar residues" evidence="1">
    <location>
        <begin position="651"/>
        <end position="660"/>
    </location>
</feature>
<dbReference type="AlphaFoldDB" id="A0ABC8Z5G1"/>
<keyword evidence="2" id="KW-0472">Membrane</keyword>
<dbReference type="SUPFAM" id="SSF48371">
    <property type="entry name" value="ARM repeat"/>
    <property type="match status" value="1"/>
</dbReference>
<feature type="transmembrane region" description="Helical" evidence="2">
    <location>
        <begin position="357"/>
        <end position="378"/>
    </location>
</feature>
<proteinExistence type="predicted"/>
<evidence type="ECO:0000313" key="3">
    <source>
        <dbReference type="EMBL" id="CAL4955836.1"/>
    </source>
</evidence>
<dbReference type="PANTHER" id="PTHR33115:SF43">
    <property type="entry name" value="BLE2 PROTEIN"/>
    <property type="match status" value="1"/>
</dbReference>
<reference evidence="4" key="1">
    <citation type="submission" date="2024-06" db="EMBL/GenBank/DDBJ databases">
        <authorList>
            <person name="Ryan C."/>
        </authorList>
    </citation>
    <scope>NUCLEOTIDE SEQUENCE [LARGE SCALE GENOMIC DNA]</scope>
</reference>
<dbReference type="PANTHER" id="PTHR33115">
    <property type="entry name" value="ARM REPEAT SUPERFAMILY PROTEIN"/>
    <property type="match status" value="1"/>
</dbReference>
<name>A0ABC8Z5G1_9POAL</name>
<keyword evidence="4" id="KW-1185">Reference proteome</keyword>
<keyword evidence="2" id="KW-0812">Transmembrane</keyword>
<accession>A0ABC8Z5G1</accession>
<dbReference type="InterPro" id="IPR016024">
    <property type="entry name" value="ARM-type_fold"/>
</dbReference>
<dbReference type="Proteomes" id="UP001497457">
    <property type="component" value="Chromosome 18b"/>
</dbReference>
<evidence type="ECO:0008006" key="5">
    <source>
        <dbReference type="Google" id="ProtNLM"/>
    </source>
</evidence>
<feature type="compositionally biased region" description="Low complexity" evidence="1">
    <location>
        <begin position="600"/>
        <end position="616"/>
    </location>
</feature>
<sequence>MASPAAGGSGETSIQMLPDAAASSSGDKSRCRASAAAKSEETLNHFVRFLAFGEWAGNAFGTLAFLWATVVLLGGFSMALDPTDFWYATAMIFIEAFRMFNHNYRLDDDSLFTTTRALRWISAPFVRMPMRRNEWNEVMAIMGLSICIFNFLFAQWPLGDAAGMAMAALIIFTSKLPFPGELQLIGRRRWYLQLLLWAILNALLAIAALDLYVLVNHMVTQPRTKMGKVLARPDVYDVVNWCGSELAAMPPNVIAVMLLNLRPARIANITNRRSGRKLLIGAKVVLSLWLVGDVASPTVQPFSEYYYFLGRSFTILVLSLSSLQTPTDSSIGRWTDIALHICFLGELLTTLSNINSLLIFIPVLVVLFTGNLQIPAAVTRVVLSSLRLHRLAHHVYPKDSNPNLVPSIVVFYVLTLCQGTFYNVACILEIFSFFVRRSLARHSGFRGQWGVRAVDLYYQCVYTTCMETGVLAPGNMISLASFAIKSLSSSSHELQLAGVRVLDSLLQRRDYRKELISQVTKSSKAVSILTSMLGWKDVQDKHTRLFAARIIFELAGSLKIAVVPGMLSLVSSLLDADKQAKQGSLCQLSHGSGNDGMNMGDSPSSGRSSSAHSSGGNEIRGDTRNEPNIQIVQDCLSQAVRDNEENILGNQLPEQESSGQPDHGNGGNAGNRPIRYQLMFTREDNAGWRYWLHLKQRWRLIKEKWSIPKELPVTHQDSFPVLGMLILERLAYDLDNCAEIGRATDLISNIIAFISYDTITSNSDDEQQKTMACLSLNLVRRLANTGEKIGSKLRRGLWENPLLLRKFAGTLENSHSGPEIWEPAMDIIAKLAWDEEARQEIGSSQVIIGKLIHAFLGRGEHTNMYHDQPLRMVAGEALANLAIGSAANCKAILKEQGYDIIKDLKKLLYNIDYQYIAASLLQNLCTHCIDELQRPSSREQLSSALPMVMGTIISTEGKQLEVLIGLASQMCNIIPQLPNVLGMQSQVGVTEFVHKMMCTLHENMIPSPEYPRMRRVTLEMAISIMEECPCYATIFREKGMVFMLSKIEMTTQSKVEKYRVFFGNIGVVLETGVPLPVLASKAKGLIGSL</sequence>